<evidence type="ECO:0000313" key="4">
    <source>
        <dbReference type="WBParaSite" id="GPUH_0000235301-mRNA-1"/>
    </source>
</evidence>
<dbReference type="WBParaSite" id="GPUH_0000235301-mRNA-1">
    <property type="protein sequence ID" value="GPUH_0000235301-mRNA-1"/>
    <property type="gene ID" value="GPUH_0000235301"/>
</dbReference>
<evidence type="ECO:0000256" key="1">
    <source>
        <dbReference type="SAM" id="MobiDB-lite"/>
    </source>
</evidence>
<reference evidence="4" key="1">
    <citation type="submission" date="2016-06" db="UniProtKB">
        <authorList>
            <consortium name="WormBaseParasite"/>
        </authorList>
    </citation>
    <scope>IDENTIFICATION</scope>
</reference>
<sequence length="91" mass="10198">MLRNLGAPFPVEWQLCKYTSCFWTSFKLLQLLLADCCHKIEISVEDPLALTDVDFLDDYVPISDGTPPYPMPNPLSTSLDGDESTENVVSE</sequence>
<dbReference type="Proteomes" id="UP000271098">
    <property type="component" value="Unassembled WGS sequence"/>
</dbReference>
<dbReference type="AlphaFoldDB" id="A0A183D0V7"/>
<feature type="region of interest" description="Disordered" evidence="1">
    <location>
        <begin position="64"/>
        <end position="91"/>
    </location>
</feature>
<organism evidence="4">
    <name type="scientific">Gongylonema pulchrum</name>
    <dbReference type="NCBI Taxonomy" id="637853"/>
    <lineage>
        <taxon>Eukaryota</taxon>
        <taxon>Metazoa</taxon>
        <taxon>Ecdysozoa</taxon>
        <taxon>Nematoda</taxon>
        <taxon>Chromadorea</taxon>
        <taxon>Rhabditida</taxon>
        <taxon>Spirurina</taxon>
        <taxon>Spiruromorpha</taxon>
        <taxon>Spiruroidea</taxon>
        <taxon>Gongylonematidae</taxon>
        <taxon>Gongylonema</taxon>
    </lineage>
</organism>
<dbReference type="EMBL" id="UYRT01003458">
    <property type="protein sequence ID" value="VDK33586.1"/>
    <property type="molecule type" value="Genomic_DNA"/>
</dbReference>
<gene>
    <name evidence="2" type="ORF">GPUH_LOCUS2347</name>
</gene>
<accession>A0A183D0V7</accession>
<reference evidence="2 3" key="2">
    <citation type="submission" date="2018-11" db="EMBL/GenBank/DDBJ databases">
        <authorList>
            <consortium name="Pathogen Informatics"/>
        </authorList>
    </citation>
    <scope>NUCLEOTIDE SEQUENCE [LARGE SCALE GENOMIC DNA]</scope>
</reference>
<protein>
    <submittedName>
        <fullName evidence="4">DUF3402 domain-containing protein</fullName>
    </submittedName>
</protein>
<dbReference type="OrthoDB" id="5803809at2759"/>
<name>A0A183D0V7_9BILA</name>
<evidence type="ECO:0000313" key="3">
    <source>
        <dbReference type="Proteomes" id="UP000271098"/>
    </source>
</evidence>
<keyword evidence="3" id="KW-1185">Reference proteome</keyword>
<proteinExistence type="predicted"/>
<evidence type="ECO:0000313" key="2">
    <source>
        <dbReference type="EMBL" id="VDK33586.1"/>
    </source>
</evidence>